<name>A0ABM0SE54_GALVR</name>
<dbReference type="Proteomes" id="UP000694923">
    <property type="component" value="Unplaced"/>
</dbReference>
<dbReference type="GeneID" id="103608493"/>
<reference evidence="2" key="1">
    <citation type="submission" date="2025-08" db="UniProtKB">
        <authorList>
            <consortium name="RefSeq"/>
        </authorList>
    </citation>
    <scope>IDENTIFICATION</scope>
</reference>
<proteinExistence type="predicted"/>
<organism evidence="1 2">
    <name type="scientific">Galeopterus variegatus</name>
    <name type="common">Malayan flying lemur</name>
    <name type="synonym">Cynocephalus variegatus</name>
    <dbReference type="NCBI Taxonomy" id="482537"/>
    <lineage>
        <taxon>Eukaryota</taxon>
        <taxon>Metazoa</taxon>
        <taxon>Chordata</taxon>
        <taxon>Craniata</taxon>
        <taxon>Vertebrata</taxon>
        <taxon>Euteleostomi</taxon>
        <taxon>Mammalia</taxon>
        <taxon>Eutheria</taxon>
        <taxon>Euarchontoglires</taxon>
        <taxon>Dermoptera</taxon>
        <taxon>Cynocephalidae</taxon>
        <taxon>Galeopterus</taxon>
    </lineage>
</organism>
<keyword evidence="1" id="KW-1185">Reference proteome</keyword>
<accession>A0ABM0SE54</accession>
<gene>
    <name evidence="2" type="primary">LOC103608493</name>
</gene>
<evidence type="ECO:0000313" key="1">
    <source>
        <dbReference type="Proteomes" id="UP000694923"/>
    </source>
</evidence>
<dbReference type="RefSeq" id="XP_008591145.1">
    <property type="nucleotide sequence ID" value="XM_008592923.1"/>
</dbReference>
<evidence type="ECO:0000313" key="2">
    <source>
        <dbReference type="RefSeq" id="XP_008591145.1"/>
    </source>
</evidence>
<protein>
    <submittedName>
        <fullName evidence="2">Uncharacterized protein LOC103608493</fullName>
    </submittedName>
</protein>
<sequence length="238" mass="26079">MNFEREEVVKGHEMEKPGKLKWAALPAFPGAPAFPGCSPLARPLARSFGPAGRCPAFSGCACALGLECGRRWRVRREERLLVAGRFPCGPSVLGARDQERPPRPRSWKLYLRRPVGWPLARCGYLNRPNNEGLHSSVAVATSQALSSQVWPFAVVLDGQMGNLAVITKMSVGQDAGEDWHGPCFSDPSSCQMPFQPHLAPLPLRPAGFPVLLLVPGLTESIFYFVNCSILLQCIRIPH</sequence>